<evidence type="ECO:0000256" key="4">
    <source>
        <dbReference type="PROSITE-ProRule" id="PRU00221"/>
    </source>
</evidence>
<dbReference type="SMART" id="SM00320">
    <property type="entry name" value="WD40"/>
    <property type="match status" value="6"/>
</dbReference>
<dbReference type="SUPFAM" id="SSF50978">
    <property type="entry name" value="WD40 repeat-like"/>
    <property type="match status" value="2"/>
</dbReference>
<evidence type="ECO:0000313" key="8">
    <source>
        <dbReference type="EMBL" id="KAK2954738.1"/>
    </source>
</evidence>
<dbReference type="Gene3D" id="1.25.40.470">
    <property type="match status" value="1"/>
</dbReference>
<evidence type="ECO:0000259" key="7">
    <source>
        <dbReference type="Pfam" id="PF23387"/>
    </source>
</evidence>
<dbReference type="Proteomes" id="UP001281761">
    <property type="component" value="Unassembled WGS sequence"/>
</dbReference>
<comment type="subcellular location">
    <subcellularLocation>
        <location evidence="1">Cell projection</location>
        <location evidence="1">Cilium</location>
    </subcellularLocation>
</comment>
<sequence length="828" mass="91630">MSKLNLVKLDCTSHTDMVHAVEFGTNQEIYTFGDDGIINQFSYTGNLLGEITKLSETFVTDCHRAPQRRIPTSITNKTQASIDDTLAIACTDGTFRLLTPKRFSKKTCHSGAVLCVRWSWDGSQLATSGEDGHLMILTKSGESLKVAKTESPIFALSWGASDDQIAYCFGNRIAIRLLNVSRKQNVWHAHSGIILTLDWCPSNGIIATGGEDRTYRLWTKEGLNLYTSRVFPYPITSIAWAPDGETFVVGSFNTIVLCDKFGWEKHLFHEDTGSIECLRWSSNGMRVAAGGCNSTLLIVDIPPKPVRWENYVVSQETHGHLNVRDVALDTTETIDLNLHHRDPNSIPSIQHMCVNAGHLVVVTQNQILSFEMPNVNANPPTSIGLPAPLIVLCVLAPNHFVIVSSSQAGLLCTVFSYDGKTISEINIGSYVSNTSSITKATVTTNHTFLAFIEGSDGKVVRIFSVQSGKQHGQPLRVDGGAAEISLSQKGKQSMLAIVDKSHSLELYAVRVGERMKVSSVVDSIKWHTTTDQLAVIMENALSVIVYPFGVFVDATSITKFRHVYPLQLSSNPLQLGGIGSAMGSGAAQATANMHVSENVSIEHFYGNMVFYCRASDGVTQCVGTKPYGKMLHEAAENGRWEEATRLCRYTNDKTLWHSYGAMSLEAKELNSAALAYSSLEDVEKVKYISHIKDTPTPEGKSAALLVFRRKPDEAEKVYLSAGLKREAVKLNVRLFRWERALEIAKEAEGESGGESQVNLLEYCVGLRKRYLGMTHKKEEDLEEYQAYTDLEVDLMSIKNQIKEEKAQKKKAIRKARAAQKEKRKVEED</sequence>
<dbReference type="PROSITE" id="PS50294">
    <property type="entry name" value="WD_REPEATS_REGION"/>
    <property type="match status" value="1"/>
</dbReference>
<keyword evidence="4" id="KW-0853">WD repeat</keyword>
<dbReference type="Pfam" id="PF00400">
    <property type="entry name" value="WD40"/>
    <property type="match status" value="3"/>
</dbReference>
<evidence type="ECO:0000259" key="6">
    <source>
        <dbReference type="Pfam" id="PF23335"/>
    </source>
</evidence>
<keyword evidence="9" id="KW-1185">Reference proteome</keyword>
<evidence type="ECO:0000256" key="2">
    <source>
        <dbReference type="ARBA" id="ARBA00023069"/>
    </source>
</evidence>
<keyword evidence="5" id="KW-0175">Coiled coil</keyword>
<dbReference type="PANTHER" id="PTHR24098">
    <property type="entry name" value="OUTER SEGMENT 5"/>
    <property type="match status" value="1"/>
</dbReference>
<comment type="caution">
    <text evidence="8">The sequence shown here is derived from an EMBL/GenBank/DDBJ whole genome shotgun (WGS) entry which is preliminary data.</text>
</comment>
<feature type="domain" description="IFT80/172/WDR35 TPR" evidence="7">
    <location>
        <begin position="655"/>
        <end position="809"/>
    </location>
</feature>
<evidence type="ECO:0000313" key="9">
    <source>
        <dbReference type="Proteomes" id="UP001281761"/>
    </source>
</evidence>
<dbReference type="InterPro" id="IPR015943">
    <property type="entry name" value="WD40/YVTN_repeat-like_dom_sf"/>
</dbReference>
<dbReference type="InterPro" id="IPR056157">
    <property type="entry name" value="TPR_IFT80_172_dom"/>
</dbReference>
<name>A0ABQ9XTC2_9EUKA</name>
<feature type="repeat" description="WD" evidence="4">
    <location>
        <begin position="187"/>
        <end position="218"/>
    </location>
</feature>
<gene>
    <name evidence="8" type="ORF">BLNAU_10394</name>
</gene>
<protein>
    <submittedName>
        <fullName evidence="8">Intraflagellar transport protein 80 like protein</fullName>
    </submittedName>
</protein>
<feature type="domain" description="IFT80 second beta-propeller" evidence="6">
    <location>
        <begin position="306"/>
        <end position="564"/>
    </location>
</feature>
<dbReference type="Pfam" id="PF23387">
    <property type="entry name" value="TPR_IFT80_172"/>
    <property type="match status" value="1"/>
</dbReference>
<dbReference type="InterPro" id="IPR001680">
    <property type="entry name" value="WD40_rpt"/>
</dbReference>
<dbReference type="EMBL" id="JARBJD010000075">
    <property type="protein sequence ID" value="KAK2954738.1"/>
    <property type="molecule type" value="Genomic_DNA"/>
</dbReference>
<proteinExistence type="predicted"/>
<accession>A0ABQ9XTC2</accession>
<dbReference type="PANTHER" id="PTHR24098:SF0">
    <property type="entry name" value="OUTER SEGMENT 5"/>
    <property type="match status" value="1"/>
</dbReference>
<organism evidence="8 9">
    <name type="scientific">Blattamonas nauphoetae</name>
    <dbReference type="NCBI Taxonomy" id="2049346"/>
    <lineage>
        <taxon>Eukaryota</taxon>
        <taxon>Metamonada</taxon>
        <taxon>Preaxostyla</taxon>
        <taxon>Oxymonadida</taxon>
        <taxon>Blattamonas</taxon>
    </lineage>
</organism>
<keyword evidence="2" id="KW-0969">Cilium</keyword>
<reference evidence="8 9" key="1">
    <citation type="journal article" date="2022" name="bioRxiv">
        <title>Genomics of Preaxostyla Flagellates Illuminates Evolutionary Transitions and the Path Towards Mitochondrial Loss.</title>
        <authorList>
            <person name="Novak L.V.F."/>
            <person name="Treitli S.C."/>
            <person name="Pyrih J."/>
            <person name="Halakuc P."/>
            <person name="Pipaliya S.V."/>
            <person name="Vacek V."/>
            <person name="Brzon O."/>
            <person name="Soukal P."/>
            <person name="Eme L."/>
            <person name="Dacks J.B."/>
            <person name="Karnkowska A."/>
            <person name="Elias M."/>
            <person name="Hampl V."/>
        </authorList>
    </citation>
    <scope>NUCLEOTIDE SEQUENCE [LARGE SCALE GENOMIC DNA]</scope>
    <source>
        <strain evidence="8">NAU3</strain>
        <tissue evidence="8">Gut</tissue>
    </source>
</reference>
<dbReference type="InterPro" id="IPR036322">
    <property type="entry name" value="WD40_repeat_dom_sf"/>
</dbReference>
<feature type="coiled-coil region" evidence="5">
    <location>
        <begin position="787"/>
        <end position="828"/>
    </location>
</feature>
<dbReference type="PROSITE" id="PS50082">
    <property type="entry name" value="WD_REPEATS_2"/>
    <property type="match status" value="1"/>
</dbReference>
<keyword evidence="3" id="KW-0966">Cell projection</keyword>
<dbReference type="InterPro" id="IPR056456">
    <property type="entry name" value="Beta-prop_IFT80_2nd"/>
</dbReference>
<evidence type="ECO:0000256" key="3">
    <source>
        <dbReference type="ARBA" id="ARBA00023273"/>
    </source>
</evidence>
<evidence type="ECO:0000256" key="5">
    <source>
        <dbReference type="SAM" id="Coils"/>
    </source>
</evidence>
<evidence type="ECO:0000256" key="1">
    <source>
        <dbReference type="ARBA" id="ARBA00004138"/>
    </source>
</evidence>
<dbReference type="Pfam" id="PF23335">
    <property type="entry name" value="Beta-prop_IFT80_2nd"/>
    <property type="match status" value="1"/>
</dbReference>
<dbReference type="Gene3D" id="2.130.10.10">
    <property type="entry name" value="YVTN repeat-like/Quinoprotein amine dehydrogenase"/>
    <property type="match status" value="2"/>
</dbReference>